<evidence type="ECO:0000313" key="5">
    <source>
        <dbReference type="EMBL" id="WOL08366.1"/>
    </source>
</evidence>
<dbReference type="Proteomes" id="UP001327560">
    <property type="component" value="Chromosome 5"/>
</dbReference>
<dbReference type="AlphaFoldDB" id="A0AAQ3KM51"/>
<dbReference type="PANTHER" id="PTHR10460:SF10">
    <property type="entry name" value="PROTEIN ABIL3"/>
    <property type="match status" value="1"/>
</dbReference>
<evidence type="ECO:0000313" key="6">
    <source>
        <dbReference type="Proteomes" id="UP001327560"/>
    </source>
</evidence>
<comment type="function">
    <text evidence="3">Involved in regulation of actin and microtubule organization. Part of a WAVE complex that activates the Arp2/3 complex.</text>
</comment>
<evidence type="ECO:0000256" key="2">
    <source>
        <dbReference type="ARBA" id="ARBA00011513"/>
    </source>
</evidence>
<feature type="region of interest" description="Disordered" evidence="4">
    <location>
        <begin position="260"/>
        <end position="280"/>
    </location>
</feature>
<name>A0AAQ3KM51_9LILI</name>
<protein>
    <submittedName>
        <fullName evidence="5">Uncharacterized protein</fullName>
    </submittedName>
</protein>
<evidence type="ECO:0000256" key="1">
    <source>
        <dbReference type="ARBA" id="ARBA00010020"/>
    </source>
</evidence>
<dbReference type="InterPro" id="IPR028457">
    <property type="entry name" value="ABI"/>
</dbReference>
<feature type="compositionally biased region" description="Basic and acidic residues" evidence="4">
    <location>
        <begin position="266"/>
        <end position="279"/>
    </location>
</feature>
<sequence length="308" mass="34644">MEATSPSFSSLSAGQHEASSLDDAPVQQSLLLSESLKVLRNMRSQLYSAAEYFELSYIKDEQKEIVSRTLKDYAVKAIANAVEHLGSVSNKVNNLLSEEVLEVSVAEFEVSCIEQRLRTCQACADQEGFSQQSLSTKPPRYHKHYILQGGESVADQSIMKYQGLYPLNENRKVKQHRSATRRRPPPVRNNVISQNLSPSPSARELCLSATPLPQLEISYSEIRAASSLQASNPSTHARSAANRPIIPYSSKKYILESQNSLPTSLHAERSSHKEMERNTTKKRGFLKSLLKKNRSWTDESLYSYLDEY</sequence>
<dbReference type="EMBL" id="CP136894">
    <property type="protein sequence ID" value="WOL08366.1"/>
    <property type="molecule type" value="Genomic_DNA"/>
</dbReference>
<proteinExistence type="inferred from homology"/>
<feature type="compositionally biased region" description="Basic residues" evidence="4">
    <location>
        <begin position="173"/>
        <end position="185"/>
    </location>
</feature>
<keyword evidence="6" id="KW-1185">Reference proteome</keyword>
<evidence type="ECO:0000256" key="3">
    <source>
        <dbReference type="ARBA" id="ARBA00025223"/>
    </source>
</evidence>
<evidence type="ECO:0000256" key="4">
    <source>
        <dbReference type="SAM" id="MobiDB-lite"/>
    </source>
</evidence>
<organism evidence="5 6">
    <name type="scientific">Canna indica</name>
    <name type="common">Indian-shot</name>
    <dbReference type="NCBI Taxonomy" id="4628"/>
    <lineage>
        <taxon>Eukaryota</taxon>
        <taxon>Viridiplantae</taxon>
        <taxon>Streptophyta</taxon>
        <taxon>Embryophyta</taxon>
        <taxon>Tracheophyta</taxon>
        <taxon>Spermatophyta</taxon>
        <taxon>Magnoliopsida</taxon>
        <taxon>Liliopsida</taxon>
        <taxon>Zingiberales</taxon>
        <taxon>Cannaceae</taxon>
        <taxon>Canna</taxon>
    </lineage>
</organism>
<accession>A0AAQ3KM51</accession>
<reference evidence="5 6" key="1">
    <citation type="submission" date="2023-10" db="EMBL/GenBank/DDBJ databases">
        <title>Chromosome-scale genome assembly provides insights into flower coloration mechanisms of Canna indica.</title>
        <authorList>
            <person name="Li C."/>
        </authorList>
    </citation>
    <scope>NUCLEOTIDE SEQUENCE [LARGE SCALE GENOMIC DNA]</scope>
    <source>
        <tissue evidence="5">Flower</tissue>
    </source>
</reference>
<feature type="region of interest" description="Disordered" evidence="4">
    <location>
        <begin position="172"/>
        <end position="195"/>
    </location>
</feature>
<comment type="similarity">
    <text evidence="1">Belongs to the ABI family.</text>
</comment>
<dbReference type="Gene3D" id="6.10.140.1620">
    <property type="match status" value="1"/>
</dbReference>
<comment type="subunit">
    <text evidence="2">Binds SCAR.</text>
</comment>
<gene>
    <name evidence="5" type="ORF">Cni_G17119</name>
</gene>
<dbReference type="PANTHER" id="PTHR10460">
    <property type="entry name" value="ABL INTERACTOR FAMILY MEMBER"/>
    <property type="match status" value="1"/>
</dbReference>